<sequence>MPQGLQKREKWVEVKISLKISFKASVPRQIWIYAMQHYPSRIIKPLNQSKSSNFNQAIIEKERKDHNIP</sequence>
<dbReference type="AlphaFoldDB" id="A0A3M7T5J6"/>
<dbReference type="Proteomes" id="UP000276133">
    <property type="component" value="Unassembled WGS sequence"/>
</dbReference>
<protein>
    <submittedName>
        <fullName evidence="1">Uncharacterized protein</fullName>
    </submittedName>
</protein>
<reference evidence="1 2" key="1">
    <citation type="journal article" date="2018" name="Sci. Rep.">
        <title>Genomic signatures of local adaptation to the degree of environmental predictability in rotifers.</title>
        <authorList>
            <person name="Franch-Gras L."/>
            <person name="Hahn C."/>
            <person name="Garcia-Roger E.M."/>
            <person name="Carmona M.J."/>
            <person name="Serra M."/>
            <person name="Gomez A."/>
        </authorList>
    </citation>
    <scope>NUCLEOTIDE SEQUENCE [LARGE SCALE GENOMIC DNA]</scope>
    <source>
        <strain evidence="1">HYR1</strain>
    </source>
</reference>
<proteinExistence type="predicted"/>
<name>A0A3M7T5J6_BRAPC</name>
<keyword evidence="2" id="KW-1185">Reference proteome</keyword>
<comment type="caution">
    <text evidence="1">The sequence shown here is derived from an EMBL/GenBank/DDBJ whole genome shotgun (WGS) entry which is preliminary data.</text>
</comment>
<dbReference type="EMBL" id="REGN01000248">
    <property type="protein sequence ID" value="RNA43241.1"/>
    <property type="molecule type" value="Genomic_DNA"/>
</dbReference>
<evidence type="ECO:0000313" key="2">
    <source>
        <dbReference type="Proteomes" id="UP000276133"/>
    </source>
</evidence>
<gene>
    <name evidence="1" type="ORF">BpHYR1_022243</name>
</gene>
<dbReference type="OrthoDB" id="4227485at2759"/>
<evidence type="ECO:0000313" key="1">
    <source>
        <dbReference type="EMBL" id="RNA43241.1"/>
    </source>
</evidence>
<accession>A0A3M7T5J6</accession>
<organism evidence="1 2">
    <name type="scientific">Brachionus plicatilis</name>
    <name type="common">Marine rotifer</name>
    <name type="synonym">Brachionus muelleri</name>
    <dbReference type="NCBI Taxonomy" id="10195"/>
    <lineage>
        <taxon>Eukaryota</taxon>
        <taxon>Metazoa</taxon>
        <taxon>Spiralia</taxon>
        <taxon>Gnathifera</taxon>
        <taxon>Rotifera</taxon>
        <taxon>Eurotatoria</taxon>
        <taxon>Monogononta</taxon>
        <taxon>Pseudotrocha</taxon>
        <taxon>Ploima</taxon>
        <taxon>Brachionidae</taxon>
        <taxon>Brachionus</taxon>
    </lineage>
</organism>